<dbReference type="GeneID" id="25282977"/>
<reference evidence="7 8" key="1">
    <citation type="submission" date="2013-03" db="EMBL/GenBank/DDBJ databases">
        <title>The Genome Sequence of Exophiala aquamarina CBS 119918.</title>
        <authorList>
            <consortium name="The Broad Institute Genomics Platform"/>
            <person name="Cuomo C."/>
            <person name="de Hoog S."/>
            <person name="Gorbushina A."/>
            <person name="Walker B."/>
            <person name="Young S.K."/>
            <person name="Zeng Q."/>
            <person name="Gargeya S."/>
            <person name="Fitzgerald M."/>
            <person name="Haas B."/>
            <person name="Abouelleil A."/>
            <person name="Allen A.W."/>
            <person name="Alvarado L."/>
            <person name="Arachchi H.M."/>
            <person name="Berlin A.M."/>
            <person name="Chapman S.B."/>
            <person name="Gainer-Dewar J."/>
            <person name="Goldberg J."/>
            <person name="Griggs A."/>
            <person name="Gujja S."/>
            <person name="Hansen M."/>
            <person name="Howarth C."/>
            <person name="Imamovic A."/>
            <person name="Ireland A."/>
            <person name="Larimer J."/>
            <person name="McCowan C."/>
            <person name="Murphy C."/>
            <person name="Pearson M."/>
            <person name="Poon T.W."/>
            <person name="Priest M."/>
            <person name="Roberts A."/>
            <person name="Saif S."/>
            <person name="Shea T."/>
            <person name="Sisk P."/>
            <person name="Sykes S."/>
            <person name="Wortman J."/>
            <person name="Nusbaum C."/>
            <person name="Birren B."/>
        </authorList>
    </citation>
    <scope>NUCLEOTIDE SEQUENCE [LARGE SCALE GENOMIC DNA]</scope>
    <source>
        <strain evidence="7 8">CBS 119918</strain>
    </source>
</reference>
<dbReference type="SMART" id="SM00360">
    <property type="entry name" value="RRM"/>
    <property type="match status" value="1"/>
</dbReference>
<dbReference type="EMBL" id="AMGV01000006">
    <property type="protein sequence ID" value="KEF56483.1"/>
    <property type="molecule type" value="Genomic_DNA"/>
</dbReference>
<dbReference type="InterPro" id="IPR035979">
    <property type="entry name" value="RBD_domain_sf"/>
</dbReference>
<evidence type="ECO:0000259" key="6">
    <source>
        <dbReference type="PROSITE" id="PS50102"/>
    </source>
</evidence>
<dbReference type="PANTHER" id="PTHR46754">
    <property type="entry name" value="MKI67 FHA DOMAIN-INTERACTING NUCLEOLAR PHOSPHOPROTEIN"/>
    <property type="match status" value="1"/>
</dbReference>
<name>A0A072PB23_9EURO</name>
<feature type="compositionally biased region" description="Basic and acidic residues" evidence="5">
    <location>
        <begin position="39"/>
        <end position="51"/>
    </location>
</feature>
<evidence type="ECO:0000256" key="2">
    <source>
        <dbReference type="ARBA" id="ARBA00022884"/>
    </source>
</evidence>
<feature type="region of interest" description="Disordered" evidence="5">
    <location>
        <begin position="517"/>
        <end position="561"/>
    </location>
</feature>
<feature type="domain" description="RRM" evidence="6">
    <location>
        <begin position="242"/>
        <end position="320"/>
    </location>
</feature>
<keyword evidence="3" id="KW-0539">Nucleus</keyword>
<keyword evidence="8" id="KW-1185">Reference proteome</keyword>
<dbReference type="Gene3D" id="3.30.70.330">
    <property type="match status" value="1"/>
</dbReference>
<dbReference type="AlphaFoldDB" id="A0A072PB23"/>
<dbReference type="SUPFAM" id="SSF54928">
    <property type="entry name" value="RNA-binding domain, RBD"/>
    <property type="match status" value="1"/>
</dbReference>
<dbReference type="HOGENOM" id="CLU_025741_4_0_1"/>
<organism evidence="7 8">
    <name type="scientific">Exophiala aquamarina CBS 119918</name>
    <dbReference type="NCBI Taxonomy" id="1182545"/>
    <lineage>
        <taxon>Eukaryota</taxon>
        <taxon>Fungi</taxon>
        <taxon>Dikarya</taxon>
        <taxon>Ascomycota</taxon>
        <taxon>Pezizomycotina</taxon>
        <taxon>Eurotiomycetes</taxon>
        <taxon>Chaetothyriomycetidae</taxon>
        <taxon>Chaetothyriales</taxon>
        <taxon>Herpotrichiellaceae</taxon>
        <taxon>Exophiala</taxon>
    </lineage>
</organism>
<dbReference type="Proteomes" id="UP000027920">
    <property type="component" value="Unassembled WGS sequence"/>
</dbReference>
<feature type="region of interest" description="Disordered" evidence="5">
    <location>
        <begin position="1"/>
        <end position="188"/>
    </location>
</feature>
<dbReference type="VEuPathDB" id="FungiDB:A1O9_08064"/>
<sequence length="561" mass="61847">MGDKKRKATPVSTDLPAKKSKKSRTATDEDISKTQVTKPAEKPDKASHVQKADVAVSKKSRKHAVDFMSDDEATADQSKLSSEPKKIKHSTPVEVNVSTVPDLRKKRKNKKNKKEQHDELLSADGVNGVVEHEGREDLETATSHKPVASSMQAEAERTVDQELKDDFGGFSEGQAEEAAPGEIETEDNAAVLLAGFDSDGEDQYEDENLDTSSKLKLSKKKDKEVREKLSQVQHSGSNEGPGTVYVGRIPHGFYEKEMHEYFSQFGEISKLRLSRNKHTGASKHFAFIEFSSNEVAKIVSETMDNYLLFGHLLKCKYAQPDSLHPDTWKGANKKFRKIPHEKLERERLAAPKTEVQWDKKNAREKKKRNRKARQLEALGLELPASTLKKSSEALKQRQLEHAKEGSLLKNDDSQVAPTGAIKALNGLPKDELAILETTKSENLEDAEAGKKSKRSKNSKKNKTILGANAEATSVALIEDAQEVKKAIQGTAGKVVSGNETTDPVISTTEEFIALAADEEHSDSVEEPVATKGKVKAGEKKKKDRKNITKARGPKSAITSAK</sequence>
<comment type="subcellular location">
    <subcellularLocation>
        <location evidence="1">Nucleus</location>
        <location evidence="1">Nucleolus</location>
    </subcellularLocation>
</comment>
<gene>
    <name evidence="7" type="ORF">A1O9_08064</name>
</gene>
<evidence type="ECO:0000313" key="8">
    <source>
        <dbReference type="Proteomes" id="UP000027920"/>
    </source>
</evidence>
<dbReference type="InterPro" id="IPR000504">
    <property type="entry name" value="RRM_dom"/>
</dbReference>
<feature type="region of interest" description="Disordered" evidence="5">
    <location>
        <begin position="437"/>
        <end position="467"/>
    </location>
</feature>
<feature type="compositionally biased region" description="Basic residues" evidence="5">
    <location>
        <begin position="104"/>
        <end position="114"/>
    </location>
</feature>
<evidence type="ECO:0000313" key="7">
    <source>
        <dbReference type="EMBL" id="KEF56483.1"/>
    </source>
</evidence>
<dbReference type="GO" id="GO:0003723">
    <property type="term" value="F:RNA binding"/>
    <property type="evidence" value="ECO:0007669"/>
    <property type="project" value="UniProtKB-UniRule"/>
</dbReference>
<evidence type="ECO:0000256" key="5">
    <source>
        <dbReference type="SAM" id="MobiDB-lite"/>
    </source>
</evidence>
<dbReference type="PROSITE" id="PS50102">
    <property type="entry name" value="RRM"/>
    <property type="match status" value="1"/>
</dbReference>
<dbReference type="RefSeq" id="XP_013259073.1">
    <property type="nucleotide sequence ID" value="XM_013403619.1"/>
</dbReference>
<protein>
    <recommendedName>
        <fullName evidence="6">RRM domain-containing protein</fullName>
    </recommendedName>
</protein>
<comment type="caution">
    <text evidence="7">The sequence shown here is derived from an EMBL/GenBank/DDBJ whole genome shotgun (WGS) entry which is preliminary data.</text>
</comment>
<evidence type="ECO:0000256" key="1">
    <source>
        <dbReference type="ARBA" id="ARBA00004604"/>
    </source>
</evidence>
<dbReference type="OrthoDB" id="21467at2759"/>
<keyword evidence="2 4" id="KW-0694">RNA-binding</keyword>
<evidence type="ECO:0000256" key="4">
    <source>
        <dbReference type="PROSITE-ProRule" id="PRU00176"/>
    </source>
</evidence>
<feature type="compositionally biased region" description="Basic and acidic residues" evidence="5">
    <location>
        <begin position="437"/>
        <end position="450"/>
    </location>
</feature>
<feature type="compositionally biased region" description="Basic and acidic residues" evidence="5">
    <location>
        <begin position="154"/>
        <end position="167"/>
    </location>
</feature>
<proteinExistence type="predicted"/>
<dbReference type="GO" id="GO:0005730">
    <property type="term" value="C:nucleolus"/>
    <property type="evidence" value="ECO:0007669"/>
    <property type="project" value="UniProtKB-SubCell"/>
</dbReference>
<feature type="compositionally biased region" description="Basic residues" evidence="5">
    <location>
        <begin position="451"/>
        <end position="462"/>
    </location>
</feature>
<dbReference type="CDD" id="cd12307">
    <property type="entry name" value="RRM_NIFK_like"/>
    <property type="match status" value="1"/>
</dbReference>
<dbReference type="STRING" id="1182545.A0A072PB23"/>
<evidence type="ECO:0000256" key="3">
    <source>
        <dbReference type="ARBA" id="ARBA00023242"/>
    </source>
</evidence>
<accession>A0A072PB23</accession>
<dbReference type="InterPro" id="IPR012677">
    <property type="entry name" value="Nucleotide-bd_a/b_plait_sf"/>
</dbReference>
<feature type="compositionally biased region" description="Basic residues" evidence="5">
    <location>
        <begin position="532"/>
        <end position="552"/>
    </location>
</feature>
<dbReference type="Pfam" id="PF00076">
    <property type="entry name" value="RRM_1"/>
    <property type="match status" value="1"/>
</dbReference>